<comment type="caution">
    <text evidence="2">The sequence shown here is derived from an EMBL/GenBank/DDBJ whole genome shotgun (WGS) entry which is preliminary data.</text>
</comment>
<feature type="transmembrane region" description="Helical" evidence="1">
    <location>
        <begin position="43"/>
        <end position="63"/>
    </location>
</feature>
<dbReference type="AlphaFoldDB" id="A0A4U5Q2T2"/>
<proteinExistence type="predicted"/>
<accession>A0A4U5Q2T2</accession>
<evidence type="ECO:0000256" key="1">
    <source>
        <dbReference type="SAM" id="Phobius"/>
    </source>
</evidence>
<sequence length="121" mass="13608">MLKEFGSSPRSHRTPSKCSNVTLQLKSENQALKARLADEERLVRLRLGPLVSFSVLFFLLLFVSVWPPPSPPPPPPPPPPHPYFPLLLMDLRDYFGFLSLELCVSNGTSRGLMRAPKNILE</sequence>
<organism evidence="2">
    <name type="scientific">Populus alba</name>
    <name type="common">White poplar</name>
    <dbReference type="NCBI Taxonomy" id="43335"/>
    <lineage>
        <taxon>Eukaryota</taxon>
        <taxon>Viridiplantae</taxon>
        <taxon>Streptophyta</taxon>
        <taxon>Embryophyta</taxon>
        <taxon>Tracheophyta</taxon>
        <taxon>Spermatophyta</taxon>
        <taxon>Magnoliopsida</taxon>
        <taxon>eudicotyledons</taxon>
        <taxon>Gunneridae</taxon>
        <taxon>Pentapetalae</taxon>
        <taxon>rosids</taxon>
        <taxon>fabids</taxon>
        <taxon>Malpighiales</taxon>
        <taxon>Salicaceae</taxon>
        <taxon>Saliceae</taxon>
        <taxon>Populus</taxon>
    </lineage>
</organism>
<gene>
    <name evidence="2" type="ORF">D5086_0000145810</name>
</gene>
<protein>
    <submittedName>
        <fullName evidence="2">Uncharacterized protein</fullName>
    </submittedName>
</protein>
<reference evidence="2" key="1">
    <citation type="submission" date="2018-10" db="EMBL/GenBank/DDBJ databases">
        <title>Population genomic analysis revealed the cold adaptation of white poplar.</title>
        <authorList>
            <person name="Liu Y.-J."/>
        </authorList>
    </citation>
    <scope>NUCLEOTIDE SEQUENCE [LARGE SCALE GENOMIC DNA]</scope>
    <source>
        <strain evidence="2">PAL-ZL1</strain>
    </source>
</reference>
<keyword evidence="1" id="KW-0812">Transmembrane</keyword>
<keyword evidence="1" id="KW-1133">Transmembrane helix</keyword>
<keyword evidence="1" id="KW-0472">Membrane</keyword>
<evidence type="ECO:0000313" key="2">
    <source>
        <dbReference type="EMBL" id="TKS04380.1"/>
    </source>
</evidence>
<dbReference type="EMBL" id="RCHU01000462">
    <property type="protein sequence ID" value="TKS04380.1"/>
    <property type="molecule type" value="Genomic_DNA"/>
</dbReference>
<name>A0A4U5Q2T2_POPAL</name>